<evidence type="ECO:0000313" key="3">
    <source>
        <dbReference type="EMBL" id="WZI33395.1"/>
    </source>
</evidence>
<keyword evidence="2" id="KW-0548">Nucleotidyltransferase</keyword>
<keyword evidence="1" id="KW-0808">Transferase</keyword>
<protein>
    <submittedName>
        <fullName evidence="3">RNA-dependent RNA polymerase</fullName>
    </submittedName>
</protein>
<name>A0AB38ZK28_9VIRU</name>
<keyword evidence="3" id="KW-0696">RNA-directed RNA polymerase</keyword>
<evidence type="ECO:0000256" key="1">
    <source>
        <dbReference type="ARBA" id="ARBA00022679"/>
    </source>
</evidence>
<dbReference type="InterPro" id="IPR043502">
    <property type="entry name" value="DNA/RNA_pol_sf"/>
</dbReference>
<dbReference type="EMBL" id="PP272668">
    <property type="protein sequence ID" value="WZI33395.1"/>
    <property type="molecule type" value="Viral_cRNA"/>
</dbReference>
<evidence type="ECO:0000256" key="2">
    <source>
        <dbReference type="ARBA" id="ARBA00022695"/>
    </source>
</evidence>
<proteinExistence type="predicted"/>
<organism evidence="3">
    <name type="scientific">Crocidura shantungensis ribovirus 2</name>
    <dbReference type="NCBI Taxonomy" id="3139537"/>
    <lineage>
        <taxon>Viruses</taxon>
        <taxon>Riboviria</taxon>
    </lineage>
</organism>
<dbReference type="GO" id="GO:0003968">
    <property type="term" value="F:RNA-directed RNA polymerase activity"/>
    <property type="evidence" value="ECO:0007669"/>
    <property type="project" value="UniProtKB-KW"/>
</dbReference>
<reference evidence="3" key="2">
    <citation type="submission" date="2024-01" db="EMBL/GenBank/DDBJ databases">
        <authorList>
            <person name="Zhang X.-A."/>
            <person name="Zhang J.-T."/>
            <person name="Hu Z.-Y."/>
            <person name="Liu W."/>
        </authorList>
    </citation>
    <scope>NUCLEOTIDE SEQUENCE</scope>
    <source>
        <strain evidence="3">Ribo_13</strain>
    </source>
</reference>
<reference evidence="3" key="1">
    <citation type="journal article" date="2024" name="NPJ Biofilms Microbiomes">
        <title>Decoding the RNA viromes in shrew lungs along the eastern coast of China.</title>
        <authorList>
            <person name="Zhang J.T."/>
            <person name="Hu Z.Y."/>
            <person name="Tang F."/>
            <person name="Liu Y.T."/>
            <person name="Tan W.L."/>
            <person name="Ma X.F."/>
            <person name="Zhang Y.F."/>
            <person name="Si G.Q."/>
            <person name="Zhang L."/>
            <person name="Zhang M.Q."/>
            <person name="Peng C."/>
            <person name="Fu B.K."/>
            <person name="Fang L.Q."/>
            <person name="Zhang X.A."/>
            <person name="Liu W."/>
        </authorList>
    </citation>
    <scope>NUCLEOTIDE SEQUENCE</scope>
    <source>
        <strain evidence="3">Ribo_13</strain>
    </source>
</reference>
<accession>A0AB38ZK28</accession>
<sequence length="677" mass="76600">MRLRDARRHSRYLFRRSLTEYDSWAEIKHLNPKFKYLGGLYRCTISAGRARLTRYHACAYKLIKIVGDIVVGNCFGRNQGQPVVFRAMTNPLSAAVQDLVQEREVPTVGLYGYRFFRPQPLPALKPDHPDVAASIEGDLATPHYLPPDLVERVDEYEHSSLVTDMGRMAPSMAVLTEKPSKPLDLDVLWDMFVTDSLETPYGQDSIVIVPPEFTAVEMSCQTQTTSACGLMALSSQHGHDAGTKKDMHDSAIAINLQDKLGDHVPPANPFKPSLKAEVIKRNKKVRTIMLESQPNFMVLKHYFSSLASCWADPYSNIAIGLSSRDGDFKSIVYQWWMESDMGHDEFLQWLKTAPAHESDKKSWESSTNVTDGVAFLLHLLVRVDIHEKDARLVDRALADYFNPHIQYDAQRAYVAPWRVPSGSYLTSYGNSWRHRAMAKWVINFIGRHGTAGSDSCGCGVCTIGSRAGLEDWARPVSDQEIRMLSRFRVLGDDFIAINPVAHSFDWIMDHVFGTTTVTEVKQFYSEPGLDAPQGAEFLRRHFYLDDSVTPHRLWTFRDAARVLAKLYKGGHRATRERFLAAVDSALNDAGHNEQLFRILLNLRYVMVGNGVIDLDRYRDALALYIRKNPMLEFMSLGYIPTFADIANLDASMLSPLLEVKRSRATEPHGMTPRMYLA</sequence>
<dbReference type="SUPFAM" id="SSF56672">
    <property type="entry name" value="DNA/RNA polymerases"/>
    <property type="match status" value="1"/>
</dbReference>